<comment type="caution">
    <text evidence="2">The sequence shown here is derived from an EMBL/GenBank/DDBJ whole genome shotgun (WGS) entry which is preliminary data.</text>
</comment>
<proteinExistence type="predicted"/>
<gene>
    <name evidence="2" type="ORF">AXG93_1615s1370</name>
</gene>
<dbReference type="EMBL" id="LVLJ01002594">
    <property type="protein sequence ID" value="OAE24483.1"/>
    <property type="molecule type" value="Genomic_DNA"/>
</dbReference>
<accession>A0A176VVP0</accession>
<evidence type="ECO:0000313" key="2">
    <source>
        <dbReference type="EMBL" id="OAE24483.1"/>
    </source>
</evidence>
<name>A0A176VVP0_MARPO</name>
<sequence length="314" mass="35257">MCWWVGFYEDVMTASGYMFACFGEAFHQRSGIGLGEREKRIRRALRVKKRRGVVTGAFACFTAGLNANGSSGPAGVARRGSMVPRSSRAAQSPSDSRQYQQSQMLHGVSDGPSPVLSLKRHNFLNSCVDLERVYDPTLAKKTLNRTEPTQSEKLKDCEEKMPLQHLRNEEVHEDEFISPTGALDQYLFRNLPHGYALGLWWTDKKVGHTGCFDAVGAGAAQTRSVQLEIAGEYVLLPEFGVPFWEIEKELQEFSDAFGSKLQELKKSMGEFAQSMKELMHYDEGTYIEDRLWEEADTNSKAVDTVTSTQSPPHR</sequence>
<feature type="compositionally biased region" description="Polar residues" evidence="1">
    <location>
        <begin position="88"/>
        <end position="104"/>
    </location>
</feature>
<organism evidence="2 3">
    <name type="scientific">Marchantia polymorpha subsp. ruderalis</name>
    <dbReference type="NCBI Taxonomy" id="1480154"/>
    <lineage>
        <taxon>Eukaryota</taxon>
        <taxon>Viridiplantae</taxon>
        <taxon>Streptophyta</taxon>
        <taxon>Embryophyta</taxon>
        <taxon>Marchantiophyta</taxon>
        <taxon>Marchantiopsida</taxon>
        <taxon>Marchantiidae</taxon>
        <taxon>Marchantiales</taxon>
        <taxon>Marchantiaceae</taxon>
        <taxon>Marchantia</taxon>
    </lineage>
</organism>
<dbReference type="AlphaFoldDB" id="A0A176VVP0"/>
<protein>
    <submittedName>
        <fullName evidence="2">Uncharacterized protein</fullName>
    </submittedName>
</protein>
<keyword evidence="3" id="KW-1185">Reference proteome</keyword>
<evidence type="ECO:0000313" key="3">
    <source>
        <dbReference type="Proteomes" id="UP000077202"/>
    </source>
</evidence>
<feature type="region of interest" description="Disordered" evidence="1">
    <location>
        <begin position="71"/>
        <end position="111"/>
    </location>
</feature>
<dbReference type="Proteomes" id="UP000077202">
    <property type="component" value="Unassembled WGS sequence"/>
</dbReference>
<evidence type="ECO:0000256" key="1">
    <source>
        <dbReference type="SAM" id="MobiDB-lite"/>
    </source>
</evidence>
<reference evidence="2" key="1">
    <citation type="submission" date="2016-03" db="EMBL/GenBank/DDBJ databases">
        <title>Mechanisms controlling the formation of the plant cell surface in tip-growing cells are functionally conserved among land plants.</title>
        <authorList>
            <person name="Honkanen S."/>
            <person name="Jones V.A."/>
            <person name="Morieri G."/>
            <person name="Champion C."/>
            <person name="Hetherington A.J."/>
            <person name="Kelly S."/>
            <person name="Saint-Marcoux D."/>
            <person name="Proust H."/>
            <person name="Prescott H."/>
            <person name="Dolan L."/>
        </authorList>
    </citation>
    <scope>NUCLEOTIDE SEQUENCE [LARGE SCALE GENOMIC DNA]</scope>
    <source>
        <tissue evidence="2">Whole gametophyte</tissue>
    </source>
</reference>